<organism evidence="2 3">
    <name type="scientific">Leptolinea tardivitalis</name>
    <dbReference type="NCBI Taxonomy" id="229920"/>
    <lineage>
        <taxon>Bacteria</taxon>
        <taxon>Bacillati</taxon>
        <taxon>Chloroflexota</taxon>
        <taxon>Anaerolineae</taxon>
        <taxon>Anaerolineales</taxon>
        <taxon>Anaerolineaceae</taxon>
        <taxon>Leptolinea</taxon>
    </lineage>
</organism>
<sequence>MALASIEEFSQAFFPRRSASWADLASGILGILIFTAFSLLAINKFNRSKTKFFHNDRENL</sequence>
<protein>
    <recommendedName>
        <fullName evidence="4">VanZ-like domain-containing protein</fullName>
    </recommendedName>
</protein>
<evidence type="ECO:0000313" key="2">
    <source>
        <dbReference type="EMBL" id="KPL72631.1"/>
    </source>
</evidence>
<evidence type="ECO:0008006" key="4">
    <source>
        <dbReference type="Google" id="ProtNLM"/>
    </source>
</evidence>
<accession>A0A0P6XCM8</accession>
<keyword evidence="1" id="KW-1133">Transmembrane helix</keyword>
<gene>
    <name evidence="2" type="ORF">ADM99_05895</name>
</gene>
<reference evidence="2 3" key="1">
    <citation type="submission" date="2015-07" db="EMBL/GenBank/DDBJ databases">
        <title>Genome sequence of Leptolinea tardivitalis DSM 16556.</title>
        <authorList>
            <person name="Hemp J."/>
            <person name="Ward L.M."/>
            <person name="Pace L.A."/>
            <person name="Fischer W.W."/>
        </authorList>
    </citation>
    <scope>NUCLEOTIDE SEQUENCE [LARGE SCALE GENOMIC DNA]</scope>
    <source>
        <strain evidence="2 3">YMTK-2</strain>
    </source>
</reference>
<comment type="caution">
    <text evidence="2">The sequence shown here is derived from an EMBL/GenBank/DDBJ whole genome shotgun (WGS) entry which is preliminary data.</text>
</comment>
<dbReference type="OrthoDB" id="5917615at2"/>
<evidence type="ECO:0000313" key="3">
    <source>
        <dbReference type="Proteomes" id="UP000050430"/>
    </source>
</evidence>
<evidence type="ECO:0000256" key="1">
    <source>
        <dbReference type="SAM" id="Phobius"/>
    </source>
</evidence>
<proteinExistence type="predicted"/>
<dbReference type="Proteomes" id="UP000050430">
    <property type="component" value="Unassembled WGS sequence"/>
</dbReference>
<feature type="transmembrane region" description="Helical" evidence="1">
    <location>
        <begin position="20"/>
        <end position="42"/>
    </location>
</feature>
<name>A0A0P6XCM8_9CHLR</name>
<dbReference type="STRING" id="229920.ADM99_05895"/>
<keyword evidence="3" id="KW-1185">Reference proteome</keyword>
<dbReference type="EMBL" id="LGCK01000007">
    <property type="protein sequence ID" value="KPL72631.1"/>
    <property type="molecule type" value="Genomic_DNA"/>
</dbReference>
<keyword evidence="1" id="KW-0812">Transmembrane</keyword>
<keyword evidence="1" id="KW-0472">Membrane</keyword>
<dbReference type="AlphaFoldDB" id="A0A0P6XCM8"/>